<proteinExistence type="predicted"/>
<dbReference type="PROSITE" id="PS00678">
    <property type="entry name" value="WD_REPEATS_1"/>
    <property type="match status" value="1"/>
</dbReference>
<dbReference type="InterPro" id="IPR001680">
    <property type="entry name" value="WD40_rpt"/>
</dbReference>
<dbReference type="SMART" id="SM00320">
    <property type="entry name" value="WD40"/>
    <property type="match status" value="1"/>
</dbReference>
<evidence type="ECO:0000256" key="4">
    <source>
        <dbReference type="SAM" id="MobiDB-lite"/>
    </source>
</evidence>
<evidence type="ECO:0000313" key="5">
    <source>
        <dbReference type="EMBL" id="CAA3024401.1"/>
    </source>
</evidence>
<name>A0A8S0V3V2_OLEEU</name>
<dbReference type="PROSITE" id="PS50294">
    <property type="entry name" value="WD_REPEATS_REGION"/>
    <property type="match status" value="1"/>
</dbReference>
<organism evidence="5 6">
    <name type="scientific">Olea europaea subsp. europaea</name>
    <dbReference type="NCBI Taxonomy" id="158383"/>
    <lineage>
        <taxon>Eukaryota</taxon>
        <taxon>Viridiplantae</taxon>
        <taxon>Streptophyta</taxon>
        <taxon>Embryophyta</taxon>
        <taxon>Tracheophyta</taxon>
        <taxon>Spermatophyta</taxon>
        <taxon>Magnoliopsida</taxon>
        <taxon>eudicotyledons</taxon>
        <taxon>Gunneridae</taxon>
        <taxon>Pentapetalae</taxon>
        <taxon>asterids</taxon>
        <taxon>lamiids</taxon>
        <taxon>Lamiales</taxon>
        <taxon>Oleaceae</taxon>
        <taxon>Oleeae</taxon>
        <taxon>Olea</taxon>
    </lineage>
</organism>
<dbReference type="InterPro" id="IPR036322">
    <property type="entry name" value="WD40_repeat_dom_sf"/>
</dbReference>
<reference evidence="5 6" key="1">
    <citation type="submission" date="2019-12" db="EMBL/GenBank/DDBJ databases">
        <authorList>
            <person name="Alioto T."/>
            <person name="Alioto T."/>
            <person name="Gomez Garrido J."/>
        </authorList>
    </citation>
    <scope>NUCLEOTIDE SEQUENCE [LARGE SCALE GENOMIC DNA]</scope>
</reference>
<evidence type="ECO:0000313" key="6">
    <source>
        <dbReference type="Proteomes" id="UP000594638"/>
    </source>
</evidence>
<dbReference type="InterPro" id="IPR040324">
    <property type="entry name" value="WDR44/Dgr2"/>
</dbReference>
<dbReference type="OrthoDB" id="408728at2759"/>
<dbReference type="AlphaFoldDB" id="A0A8S0V3V2"/>
<dbReference type="EMBL" id="CACTIH010009107">
    <property type="protein sequence ID" value="CAA3024401.1"/>
    <property type="molecule type" value="Genomic_DNA"/>
</dbReference>
<keyword evidence="6" id="KW-1185">Reference proteome</keyword>
<dbReference type="InterPro" id="IPR019775">
    <property type="entry name" value="WD40_repeat_CS"/>
</dbReference>
<dbReference type="Proteomes" id="UP000594638">
    <property type="component" value="Unassembled WGS sequence"/>
</dbReference>
<feature type="compositionally biased region" description="Basic residues" evidence="4">
    <location>
        <begin position="282"/>
        <end position="291"/>
    </location>
</feature>
<feature type="region of interest" description="Disordered" evidence="4">
    <location>
        <begin position="258"/>
        <end position="291"/>
    </location>
</feature>
<protein>
    <submittedName>
        <fullName evidence="5">WD repeat-containing 44-like</fullName>
    </submittedName>
</protein>
<dbReference type="PANTHER" id="PTHR14221:SF41">
    <property type="entry name" value="TRANSDUCIN_WD40 REPEAT-LIKE SUPERFAMILY PROTEIN"/>
    <property type="match status" value="1"/>
</dbReference>
<dbReference type="Gene3D" id="2.130.10.10">
    <property type="entry name" value="YVTN repeat-like/Quinoprotein amine dehydrogenase"/>
    <property type="match status" value="1"/>
</dbReference>
<keyword evidence="1 3" id="KW-0853">WD repeat</keyword>
<dbReference type="SUPFAM" id="SSF50978">
    <property type="entry name" value="WD40 repeat-like"/>
    <property type="match status" value="1"/>
</dbReference>
<comment type="caution">
    <text evidence="5">The sequence shown here is derived from an EMBL/GenBank/DDBJ whole genome shotgun (WGS) entry which is preliminary data.</text>
</comment>
<accession>A0A8S0V3V2</accession>
<dbReference type="InterPro" id="IPR015943">
    <property type="entry name" value="WD40/YVTN_repeat-like_dom_sf"/>
</dbReference>
<gene>
    <name evidence="5" type="ORF">OLEA9_A069776</name>
</gene>
<dbReference type="PROSITE" id="PS50082">
    <property type="entry name" value="WD_REPEATS_2"/>
    <property type="match status" value="1"/>
</dbReference>
<evidence type="ECO:0000256" key="2">
    <source>
        <dbReference type="ARBA" id="ARBA00022737"/>
    </source>
</evidence>
<evidence type="ECO:0000256" key="3">
    <source>
        <dbReference type="PROSITE-ProRule" id="PRU00221"/>
    </source>
</evidence>
<dbReference type="Gramene" id="OE9A069776T1">
    <property type="protein sequence ID" value="OE9A069776C1"/>
    <property type="gene ID" value="OE9A069776"/>
</dbReference>
<evidence type="ECO:0000256" key="1">
    <source>
        <dbReference type="ARBA" id="ARBA00022574"/>
    </source>
</evidence>
<keyword evidence="2" id="KW-0677">Repeat</keyword>
<feature type="repeat" description="WD" evidence="3">
    <location>
        <begin position="201"/>
        <end position="242"/>
    </location>
</feature>
<dbReference type="PANTHER" id="PTHR14221">
    <property type="entry name" value="WD REPEAT DOMAIN 44"/>
    <property type="match status" value="1"/>
</dbReference>
<sequence length="291" mass="33037">MDSLKVLNSVKRRGYDMWMAEPGYKDFLRVTTTKFVRGISSLMFFLAKLLLPLKNRKKKDKPEDDAEAEASPEAPIMFVRSRLDGDIESFSVKKKKPKELIGPDSKQRLTRTLSGKIAYSTELDIGKEFIVKESNEKRKWNKLNNVETRKQLAMEGFEVTVGYSRFVKEVMACAKPRLNGSKQTSTGNPAKNLKLCTSQEIQAHDGSIWTIKFSWDARFLASSEEDSAIHVWEVQECDVMSTRSPDNINSLGETPVHQMAGTVSNRPPLAEITPMPSEMMRRGRKNRKKGN</sequence>